<reference evidence="1 2" key="1">
    <citation type="submission" date="2024-03" db="EMBL/GenBank/DDBJ databases">
        <title>Draft genome sequence of Pseudonocardia nematodicida JCM 31783.</title>
        <authorList>
            <person name="Butdee W."/>
            <person name="Duangmal K."/>
        </authorList>
    </citation>
    <scope>NUCLEOTIDE SEQUENCE [LARGE SCALE GENOMIC DNA]</scope>
    <source>
        <strain evidence="1 2">JCM 31783</strain>
    </source>
</reference>
<dbReference type="Pfam" id="PF01042">
    <property type="entry name" value="Ribonuc_L-PSP"/>
    <property type="match status" value="1"/>
</dbReference>
<evidence type="ECO:0000313" key="1">
    <source>
        <dbReference type="EMBL" id="MEQ3551055.1"/>
    </source>
</evidence>
<comment type="caution">
    <text evidence="1">The sequence shown here is derived from an EMBL/GenBank/DDBJ whole genome shotgun (WGS) entry which is preliminary data.</text>
</comment>
<dbReference type="RefSeq" id="WP_349298129.1">
    <property type="nucleotide sequence ID" value="NZ_JBEDNQ010000004.1"/>
</dbReference>
<keyword evidence="2" id="KW-1185">Reference proteome</keyword>
<dbReference type="CDD" id="cd00448">
    <property type="entry name" value="YjgF_YER057c_UK114_family"/>
    <property type="match status" value="1"/>
</dbReference>
<sequence>MDRRSIHLDGFSHENPVPAACRVGDVLVTGAIHGGGRGSAAEDFPDDAGEQARVMFGRVASLLASEGGSLDDVAKFSVRIADRGVRDELNRQWLDLFPDPGSRPARQVTVGTTQPHILVQCEVLAVLTTDGGRDA</sequence>
<dbReference type="SUPFAM" id="SSF55298">
    <property type="entry name" value="YjgF-like"/>
    <property type="match status" value="1"/>
</dbReference>
<gene>
    <name evidence="1" type="ORF">WIS52_11285</name>
</gene>
<organism evidence="1 2">
    <name type="scientific">Pseudonocardia nematodicida</name>
    <dbReference type="NCBI Taxonomy" id="1206997"/>
    <lineage>
        <taxon>Bacteria</taxon>
        <taxon>Bacillati</taxon>
        <taxon>Actinomycetota</taxon>
        <taxon>Actinomycetes</taxon>
        <taxon>Pseudonocardiales</taxon>
        <taxon>Pseudonocardiaceae</taxon>
        <taxon>Pseudonocardia</taxon>
    </lineage>
</organism>
<dbReference type="EMBL" id="JBEDNQ010000004">
    <property type="protein sequence ID" value="MEQ3551055.1"/>
    <property type="molecule type" value="Genomic_DNA"/>
</dbReference>
<dbReference type="InterPro" id="IPR006175">
    <property type="entry name" value="YjgF/YER057c/UK114"/>
</dbReference>
<accession>A0ABV1K996</accession>
<dbReference type="Gene3D" id="3.30.1330.40">
    <property type="entry name" value="RutC-like"/>
    <property type="match status" value="1"/>
</dbReference>
<dbReference type="InterPro" id="IPR035959">
    <property type="entry name" value="RutC-like_sf"/>
</dbReference>
<dbReference type="GO" id="GO:0016787">
    <property type="term" value="F:hydrolase activity"/>
    <property type="evidence" value="ECO:0007669"/>
    <property type="project" value="UniProtKB-KW"/>
</dbReference>
<evidence type="ECO:0000313" key="2">
    <source>
        <dbReference type="Proteomes" id="UP001494902"/>
    </source>
</evidence>
<keyword evidence="1" id="KW-0378">Hydrolase</keyword>
<protein>
    <submittedName>
        <fullName evidence="1">RidA family protein</fullName>
        <ecNumber evidence="1">3.5.-.-</ecNumber>
    </submittedName>
</protein>
<name>A0ABV1K996_9PSEU</name>
<dbReference type="Proteomes" id="UP001494902">
    <property type="component" value="Unassembled WGS sequence"/>
</dbReference>
<dbReference type="EC" id="3.5.-.-" evidence="1"/>
<proteinExistence type="predicted"/>